<evidence type="ECO:0000259" key="2">
    <source>
        <dbReference type="PROSITE" id="PS50835"/>
    </source>
</evidence>
<dbReference type="Proteomes" id="UP000186698">
    <property type="component" value="Chromosome 2L"/>
</dbReference>
<dbReference type="InterPro" id="IPR013783">
    <property type="entry name" value="Ig-like_fold"/>
</dbReference>
<evidence type="ECO:0000313" key="4">
    <source>
        <dbReference type="RefSeq" id="XP_041438675.1"/>
    </source>
</evidence>
<dbReference type="OrthoDB" id="9904367at2759"/>
<dbReference type="Gene3D" id="2.60.40.10">
    <property type="entry name" value="Immunoglobulins"/>
    <property type="match status" value="1"/>
</dbReference>
<feature type="region of interest" description="Disordered" evidence="1">
    <location>
        <begin position="145"/>
        <end position="165"/>
    </location>
</feature>
<reference evidence="4" key="1">
    <citation type="submission" date="2025-08" db="UniProtKB">
        <authorList>
            <consortium name="RefSeq"/>
        </authorList>
    </citation>
    <scope>IDENTIFICATION</scope>
    <source>
        <strain evidence="4">J_2021</strain>
        <tissue evidence="4">Erythrocytes</tissue>
    </source>
</reference>
<dbReference type="SUPFAM" id="SSF48726">
    <property type="entry name" value="Immunoglobulin"/>
    <property type="match status" value="1"/>
</dbReference>
<gene>
    <name evidence="4" type="primary">LOC108708771</name>
</gene>
<feature type="domain" description="Ig-like" evidence="2">
    <location>
        <begin position="39"/>
        <end position="138"/>
    </location>
</feature>
<dbReference type="InterPro" id="IPR036179">
    <property type="entry name" value="Ig-like_dom_sf"/>
</dbReference>
<dbReference type="PROSITE" id="PS50835">
    <property type="entry name" value="IG_LIKE"/>
    <property type="match status" value="1"/>
</dbReference>
<dbReference type="AlphaFoldDB" id="A0A8J1MC64"/>
<dbReference type="RefSeq" id="XP_041438675.1">
    <property type="nucleotide sequence ID" value="XM_041582741.1"/>
</dbReference>
<dbReference type="InterPro" id="IPR007110">
    <property type="entry name" value="Ig-like_dom"/>
</dbReference>
<sequence length="165" mass="18631">MPSKLSQPGQGILGAPPLFYLLLTHCCFVTYGRAVIRAPEIIFPKDCTTFTPRGSDWIITCVSRSSWPNFHVVYWLADNNFIEDLFPDGRVWEEPERQMSNQTIEKSLVFSSVEETDFSVQFCCIIQDPSGVEIRNITLQRDPPIVSAEATSREETSGAPMELPQ</sequence>
<accession>A0A8J1MC64</accession>
<evidence type="ECO:0000256" key="1">
    <source>
        <dbReference type="SAM" id="MobiDB-lite"/>
    </source>
</evidence>
<proteinExistence type="predicted"/>
<protein>
    <submittedName>
        <fullName evidence="4">Uncharacterized protein LOC108708771 isoform X1</fullName>
    </submittedName>
</protein>
<dbReference type="CTD" id="108708771"/>
<name>A0A8J1MC64_XENLA</name>
<dbReference type="GeneID" id="108708771"/>
<keyword evidence="3" id="KW-1185">Reference proteome</keyword>
<organism evidence="3 4">
    <name type="scientific">Xenopus laevis</name>
    <name type="common">African clawed frog</name>
    <dbReference type="NCBI Taxonomy" id="8355"/>
    <lineage>
        <taxon>Eukaryota</taxon>
        <taxon>Metazoa</taxon>
        <taxon>Chordata</taxon>
        <taxon>Craniata</taxon>
        <taxon>Vertebrata</taxon>
        <taxon>Euteleostomi</taxon>
        <taxon>Amphibia</taxon>
        <taxon>Batrachia</taxon>
        <taxon>Anura</taxon>
        <taxon>Pipoidea</taxon>
        <taxon>Pipidae</taxon>
        <taxon>Xenopodinae</taxon>
        <taxon>Xenopus</taxon>
        <taxon>Xenopus</taxon>
    </lineage>
</organism>
<evidence type="ECO:0000313" key="3">
    <source>
        <dbReference type="Proteomes" id="UP000186698"/>
    </source>
</evidence>
<dbReference type="KEGG" id="xla:108708771"/>